<dbReference type="Proteomes" id="UP000566711">
    <property type="component" value="Unassembled WGS sequence"/>
</dbReference>
<gene>
    <name evidence="1" type="ORF">H3H36_06205</name>
</gene>
<dbReference type="EMBL" id="JACEZS010000003">
    <property type="protein sequence ID" value="MBA5604954.1"/>
    <property type="molecule type" value="Genomic_DNA"/>
</dbReference>
<evidence type="ECO:0000313" key="1">
    <source>
        <dbReference type="EMBL" id="MBA5604954.1"/>
    </source>
</evidence>
<reference evidence="1 2" key="1">
    <citation type="submission" date="2020-07" db="EMBL/GenBank/DDBJ databases">
        <title>Novel species isolated from subtropical streams in China.</title>
        <authorList>
            <person name="Lu H."/>
        </authorList>
    </citation>
    <scope>NUCLEOTIDE SEQUENCE [LARGE SCALE GENOMIC DNA]</scope>
    <source>
        <strain evidence="1 2">FT3S</strain>
    </source>
</reference>
<comment type="caution">
    <text evidence="1">The sequence shown here is derived from an EMBL/GenBank/DDBJ whole genome shotgun (WGS) entry which is preliminary data.</text>
</comment>
<evidence type="ECO:0000313" key="2">
    <source>
        <dbReference type="Proteomes" id="UP000566711"/>
    </source>
</evidence>
<keyword evidence="2" id="KW-1185">Reference proteome</keyword>
<sequence length="156" mass="18149">MATKSERLQQLVQLYQEAGEKWPATMREVAQWAIRVGKWAPHPSAIVSQCAEELSRALRDEYVRDEQGRRVRTKHAATYTQGSEQFVLWDDLRTASPEHMKLAFQQRRQQILGDCKQLKNDVDSYNENRAPVVPVQVVFDFTYDLEEAELSRRKVA</sequence>
<protein>
    <submittedName>
        <fullName evidence="1">Uncharacterized protein</fullName>
    </submittedName>
</protein>
<dbReference type="RefSeq" id="WP_182215243.1">
    <property type="nucleotide sequence ID" value="NZ_JACEZS010000003.1"/>
</dbReference>
<accession>A0A7W2I611</accession>
<name>A0A7W2I611_9BURK</name>
<dbReference type="AlphaFoldDB" id="A0A7W2I611"/>
<organism evidence="1 2">
    <name type="scientific">Rugamonas fusca</name>
    <dbReference type="NCBI Taxonomy" id="2758568"/>
    <lineage>
        <taxon>Bacteria</taxon>
        <taxon>Pseudomonadati</taxon>
        <taxon>Pseudomonadota</taxon>
        <taxon>Betaproteobacteria</taxon>
        <taxon>Burkholderiales</taxon>
        <taxon>Oxalobacteraceae</taxon>
        <taxon>Telluria group</taxon>
        <taxon>Rugamonas</taxon>
    </lineage>
</organism>
<proteinExistence type="predicted"/>